<name>A0A1I1I8U8_9GAMM</name>
<feature type="signal peptide" evidence="1">
    <location>
        <begin position="1"/>
        <end position="30"/>
    </location>
</feature>
<keyword evidence="1" id="KW-0732">Signal</keyword>
<accession>A0A1I1I8U8</accession>
<keyword evidence="3" id="KW-1185">Reference proteome</keyword>
<evidence type="ECO:0000313" key="3">
    <source>
        <dbReference type="Proteomes" id="UP000199046"/>
    </source>
</evidence>
<protein>
    <recommendedName>
        <fullName evidence="4">Excinuclease ATPase subunit</fullName>
    </recommendedName>
</protein>
<sequence>MTFHLPFKISMAAAMTGALIMLATAGPAQARNTFLMQPLADVMTQPEAQEKLDPSIRLYFADQQHPAIQTRRGGYFSSNKVRAALRTDDESCRLAALQSLLALQERARQVGANAVVNITSYYEQRANPDSQRYECRAGNVVTEVAFKGDMVTLGQ</sequence>
<organism evidence="2 3">
    <name type="scientific">Kushneria avicenniae</name>
    <dbReference type="NCBI Taxonomy" id="402385"/>
    <lineage>
        <taxon>Bacteria</taxon>
        <taxon>Pseudomonadati</taxon>
        <taxon>Pseudomonadota</taxon>
        <taxon>Gammaproteobacteria</taxon>
        <taxon>Oceanospirillales</taxon>
        <taxon>Halomonadaceae</taxon>
        <taxon>Kushneria</taxon>
    </lineage>
</organism>
<dbReference type="Proteomes" id="UP000199046">
    <property type="component" value="Unassembled WGS sequence"/>
</dbReference>
<evidence type="ECO:0000256" key="1">
    <source>
        <dbReference type="SAM" id="SignalP"/>
    </source>
</evidence>
<feature type="chain" id="PRO_5011543308" description="Excinuclease ATPase subunit" evidence="1">
    <location>
        <begin position="31"/>
        <end position="155"/>
    </location>
</feature>
<proteinExistence type="predicted"/>
<dbReference type="AlphaFoldDB" id="A0A1I1I8U8"/>
<dbReference type="STRING" id="402385.SAMN05421848_0973"/>
<dbReference type="EMBL" id="FOLY01000002">
    <property type="protein sequence ID" value="SFC30688.1"/>
    <property type="molecule type" value="Genomic_DNA"/>
</dbReference>
<dbReference type="OrthoDB" id="8161726at2"/>
<evidence type="ECO:0000313" key="2">
    <source>
        <dbReference type="EMBL" id="SFC30688.1"/>
    </source>
</evidence>
<dbReference type="RefSeq" id="WP_090131326.1">
    <property type="nucleotide sequence ID" value="NZ_FOLY01000002.1"/>
</dbReference>
<gene>
    <name evidence="2" type="ORF">SAMN05421848_0973</name>
</gene>
<reference evidence="3" key="1">
    <citation type="submission" date="2016-10" db="EMBL/GenBank/DDBJ databases">
        <authorList>
            <person name="Varghese N."/>
            <person name="Submissions S."/>
        </authorList>
    </citation>
    <scope>NUCLEOTIDE SEQUENCE [LARGE SCALE GENOMIC DNA]</scope>
    <source>
        <strain evidence="3">DSM 23439</strain>
    </source>
</reference>
<evidence type="ECO:0008006" key="4">
    <source>
        <dbReference type="Google" id="ProtNLM"/>
    </source>
</evidence>